<evidence type="ECO:0000313" key="6">
    <source>
        <dbReference type="EMBL" id="KAA2214086.1"/>
    </source>
</evidence>
<protein>
    <submittedName>
        <fullName evidence="6">Inositol monophosphatase</fullName>
    </submittedName>
</protein>
<proteinExistence type="inferred from homology"/>
<sequence length="262" mass="27114">MTDLTERLQAAETLAREAAALALRLRPAHGSAAITLKGAQDWLTEADGAVERFLSDALRQRFPQDGFQGEEAGLHRDGPLRWVVDPIDGTSNFAHGGQRWCVSVGLVTEERAVLGAIVAPELNQCFLGAEGRGATLNGRPIRAAATAGLSRAIVECGWSPRVPNDAYHALCQAVMGQGAMLRAGGSGTLGLADVACGALDAYVERYINLWDVAAALAILSEAGARVSPFLQQNAAGKGAPILAAAPGIAAPLAALTGMVLEG</sequence>
<feature type="binding site" evidence="5">
    <location>
        <position position="88"/>
    </location>
    <ligand>
        <name>Mg(2+)</name>
        <dbReference type="ChEBI" id="CHEBI:18420"/>
        <label>1</label>
        <note>catalytic</note>
    </ligand>
</feature>
<dbReference type="InterPro" id="IPR020583">
    <property type="entry name" value="Inositol_monoP_metal-BS"/>
</dbReference>
<evidence type="ECO:0000256" key="1">
    <source>
        <dbReference type="ARBA" id="ARBA00009759"/>
    </source>
</evidence>
<comment type="caution">
    <text evidence="6">The sequence shown here is derived from an EMBL/GenBank/DDBJ whole genome shotgun (WGS) entry which is preliminary data.</text>
</comment>
<comment type="cofactor">
    <cofactor evidence="5">
        <name>Mg(2+)</name>
        <dbReference type="ChEBI" id="CHEBI:18420"/>
    </cofactor>
</comment>
<dbReference type="Proteomes" id="UP000322110">
    <property type="component" value="Unassembled WGS sequence"/>
</dbReference>
<dbReference type="Gene3D" id="3.40.190.80">
    <property type="match status" value="1"/>
</dbReference>
<dbReference type="OrthoDB" id="9785695at2"/>
<dbReference type="InterPro" id="IPR000760">
    <property type="entry name" value="Inositol_monophosphatase-like"/>
</dbReference>
<keyword evidence="2 5" id="KW-0479">Metal-binding</keyword>
<dbReference type="PANTHER" id="PTHR20854:SF4">
    <property type="entry name" value="INOSITOL-1-MONOPHOSPHATASE-RELATED"/>
    <property type="match status" value="1"/>
</dbReference>
<feature type="binding site" evidence="5">
    <location>
        <position position="87"/>
    </location>
    <ligand>
        <name>Mg(2+)</name>
        <dbReference type="ChEBI" id="CHEBI:18420"/>
        <label>1</label>
        <note>catalytic</note>
    </ligand>
</feature>
<dbReference type="EMBL" id="VUKA01000002">
    <property type="protein sequence ID" value="KAA2214086.1"/>
    <property type="molecule type" value="Genomic_DNA"/>
</dbReference>
<dbReference type="PRINTS" id="PR00377">
    <property type="entry name" value="IMPHPHTASES"/>
</dbReference>
<feature type="binding site" evidence="5">
    <location>
        <position position="70"/>
    </location>
    <ligand>
        <name>Mg(2+)</name>
        <dbReference type="ChEBI" id="CHEBI:18420"/>
        <label>1</label>
        <note>catalytic</note>
    </ligand>
</feature>
<evidence type="ECO:0000256" key="4">
    <source>
        <dbReference type="ARBA" id="ARBA00022842"/>
    </source>
</evidence>
<dbReference type="GO" id="GO:0006020">
    <property type="term" value="P:inositol metabolic process"/>
    <property type="evidence" value="ECO:0007669"/>
    <property type="project" value="TreeGrafter"/>
</dbReference>
<reference evidence="6 7" key="1">
    <citation type="journal article" date="2015" name="Int. J. Syst. Evol. Microbiol.">
        <title>Roseomonas oryzae sp. nov., isolated from paddy rhizosphere soil.</title>
        <authorList>
            <person name="Ramaprasad E.V."/>
            <person name="Sasikala Ch."/>
            <person name="Ramana Ch.V."/>
        </authorList>
    </citation>
    <scope>NUCLEOTIDE SEQUENCE [LARGE SCALE GENOMIC DNA]</scope>
    <source>
        <strain evidence="6 7">KCTC 42542</strain>
    </source>
</reference>
<accession>A0A5B2THX4</accession>
<dbReference type="Gene3D" id="3.30.540.10">
    <property type="entry name" value="Fructose-1,6-Bisphosphatase, subunit A, domain 1"/>
    <property type="match status" value="1"/>
</dbReference>
<dbReference type="SUPFAM" id="SSF56655">
    <property type="entry name" value="Carbohydrate phosphatase"/>
    <property type="match status" value="1"/>
</dbReference>
<dbReference type="AlphaFoldDB" id="A0A5B2THX4"/>
<keyword evidence="3" id="KW-0378">Hydrolase</keyword>
<evidence type="ECO:0000313" key="7">
    <source>
        <dbReference type="Proteomes" id="UP000322110"/>
    </source>
</evidence>
<gene>
    <name evidence="6" type="ORF">F0Q34_08620</name>
</gene>
<dbReference type="PANTHER" id="PTHR20854">
    <property type="entry name" value="INOSITOL MONOPHOSPHATASE"/>
    <property type="match status" value="1"/>
</dbReference>
<dbReference type="PROSITE" id="PS00629">
    <property type="entry name" value="IMP_1"/>
    <property type="match status" value="1"/>
</dbReference>
<dbReference type="GO" id="GO:0007165">
    <property type="term" value="P:signal transduction"/>
    <property type="evidence" value="ECO:0007669"/>
    <property type="project" value="TreeGrafter"/>
</dbReference>
<feature type="binding site" evidence="5">
    <location>
        <position position="85"/>
    </location>
    <ligand>
        <name>Mg(2+)</name>
        <dbReference type="ChEBI" id="CHEBI:18420"/>
        <label>1</label>
        <note>catalytic</note>
    </ligand>
</feature>
<keyword evidence="7" id="KW-1185">Reference proteome</keyword>
<evidence type="ECO:0000256" key="3">
    <source>
        <dbReference type="ARBA" id="ARBA00022801"/>
    </source>
</evidence>
<evidence type="ECO:0000256" key="5">
    <source>
        <dbReference type="PIRSR" id="PIRSR600760-2"/>
    </source>
</evidence>
<evidence type="ECO:0000256" key="2">
    <source>
        <dbReference type="ARBA" id="ARBA00022723"/>
    </source>
</evidence>
<feature type="binding site" evidence="5">
    <location>
        <position position="211"/>
    </location>
    <ligand>
        <name>Mg(2+)</name>
        <dbReference type="ChEBI" id="CHEBI:18420"/>
        <label>1</label>
        <note>catalytic</note>
    </ligand>
</feature>
<dbReference type="InterPro" id="IPR020550">
    <property type="entry name" value="Inositol_monophosphatase_CS"/>
</dbReference>
<dbReference type="Pfam" id="PF00459">
    <property type="entry name" value="Inositol_P"/>
    <property type="match status" value="1"/>
</dbReference>
<dbReference type="RefSeq" id="WP_149811741.1">
    <property type="nucleotide sequence ID" value="NZ_VUKA01000002.1"/>
</dbReference>
<dbReference type="GO" id="GO:0046854">
    <property type="term" value="P:phosphatidylinositol phosphate biosynthetic process"/>
    <property type="evidence" value="ECO:0007669"/>
    <property type="project" value="InterPro"/>
</dbReference>
<organism evidence="6 7">
    <name type="scientific">Teichococcus oryzae</name>
    <dbReference type="NCBI Taxonomy" id="1608942"/>
    <lineage>
        <taxon>Bacteria</taxon>
        <taxon>Pseudomonadati</taxon>
        <taxon>Pseudomonadota</taxon>
        <taxon>Alphaproteobacteria</taxon>
        <taxon>Acetobacterales</taxon>
        <taxon>Roseomonadaceae</taxon>
        <taxon>Roseomonas</taxon>
    </lineage>
</organism>
<name>A0A5B2THX4_9PROT</name>
<comment type="similarity">
    <text evidence="1">Belongs to the inositol monophosphatase superfamily.</text>
</comment>
<dbReference type="GO" id="GO:0046872">
    <property type="term" value="F:metal ion binding"/>
    <property type="evidence" value="ECO:0007669"/>
    <property type="project" value="UniProtKB-KW"/>
</dbReference>
<dbReference type="PROSITE" id="PS00630">
    <property type="entry name" value="IMP_2"/>
    <property type="match status" value="1"/>
</dbReference>
<keyword evidence="4 5" id="KW-0460">Magnesium</keyword>
<dbReference type="GO" id="GO:0008934">
    <property type="term" value="F:inositol monophosphate 1-phosphatase activity"/>
    <property type="evidence" value="ECO:0007669"/>
    <property type="project" value="TreeGrafter"/>
</dbReference>